<dbReference type="KEGG" id="abra:BN85310950"/>
<proteinExistence type="predicted"/>
<protein>
    <submittedName>
        <fullName evidence="3">Putative transcriptional regulator</fullName>
    </submittedName>
</protein>
<gene>
    <name evidence="3" type="ORF">BN85310950</name>
</gene>
<dbReference type="PANTHER" id="PTHR46558:SF4">
    <property type="entry name" value="DNA-BIDING PHAGE PROTEIN"/>
    <property type="match status" value="1"/>
</dbReference>
<name>U4KP71_9MOLU</name>
<dbReference type="GO" id="GO:0003677">
    <property type="term" value="F:DNA binding"/>
    <property type="evidence" value="ECO:0007669"/>
    <property type="project" value="UniProtKB-KW"/>
</dbReference>
<dbReference type="InterPro" id="IPR001387">
    <property type="entry name" value="Cro/C1-type_HTH"/>
</dbReference>
<reference evidence="3 4" key="1">
    <citation type="journal article" date="2013" name="J. Mol. Microbiol. Biotechnol.">
        <title>Analysis of the Complete Genomes of Acholeplasma brassicae , A. palmae and A. laidlawii and Their Comparison to the Obligate Parasites from ' Candidatus Phytoplasma'.</title>
        <authorList>
            <person name="Kube M."/>
            <person name="Siewert C."/>
            <person name="Migdoll A.M."/>
            <person name="Duduk B."/>
            <person name="Holz S."/>
            <person name="Rabus R."/>
            <person name="Seemuller E."/>
            <person name="Mitrovic J."/>
            <person name="Muller I."/>
            <person name="Buttner C."/>
            <person name="Reinhardt R."/>
        </authorList>
    </citation>
    <scope>NUCLEOTIDE SEQUENCE [LARGE SCALE GENOMIC DNA]</scope>
    <source>
        <strain evidence="4">0502</strain>
    </source>
</reference>
<dbReference type="EMBL" id="FO681348">
    <property type="protein sequence ID" value="CCV66116.1"/>
    <property type="molecule type" value="Genomic_DNA"/>
</dbReference>
<keyword evidence="4" id="KW-1185">Reference proteome</keyword>
<evidence type="ECO:0000256" key="1">
    <source>
        <dbReference type="ARBA" id="ARBA00023125"/>
    </source>
</evidence>
<dbReference type="SMART" id="SM00530">
    <property type="entry name" value="HTH_XRE"/>
    <property type="match status" value="1"/>
</dbReference>
<organism evidence="3 4">
    <name type="scientific">Acholeplasma brassicae</name>
    <dbReference type="NCBI Taxonomy" id="61635"/>
    <lineage>
        <taxon>Bacteria</taxon>
        <taxon>Bacillati</taxon>
        <taxon>Mycoplasmatota</taxon>
        <taxon>Mollicutes</taxon>
        <taxon>Acholeplasmatales</taxon>
        <taxon>Acholeplasmataceae</taxon>
        <taxon>Acholeplasma</taxon>
    </lineage>
</organism>
<dbReference type="AlphaFoldDB" id="U4KP71"/>
<keyword evidence="1" id="KW-0238">DNA-binding</keyword>
<evidence type="ECO:0000259" key="2">
    <source>
        <dbReference type="PROSITE" id="PS50943"/>
    </source>
</evidence>
<dbReference type="InterPro" id="IPR010982">
    <property type="entry name" value="Lambda_DNA-bd_dom_sf"/>
</dbReference>
<evidence type="ECO:0000313" key="3">
    <source>
        <dbReference type="EMBL" id="CCV66116.1"/>
    </source>
</evidence>
<dbReference type="CDD" id="cd00093">
    <property type="entry name" value="HTH_XRE"/>
    <property type="match status" value="1"/>
</dbReference>
<dbReference type="OrthoDB" id="407979at2"/>
<dbReference type="STRING" id="61635.BN85310950"/>
<dbReference type="Proteomes" id="UP000032737">
    <property type="component" value="Chromosome"/>
</dbReference>
<dbReference type="PANTHER" id="PTHR46558">
    <property type="entry name" value="TRACRIPTIONAL REGULATORY PROTEIN-RELATED-RELATED"/>
    <property type="match status" value="1"/>
</dbReference>
<feature type="domain" description="HTH cro/C1-type" evidence="2">
    <location>
        <begin position="5"/>
        <end position="59"/>
    </location>
</feature>
<evidence type="ECO:0000313" key="4">
    <source>
        <dbReference type="Proteomes" id="UP000032737"/>
    </source>
</evidence>
<dbReference type="Pfam" id="PF01381">
    <property type="entry name" value="HTH_3"/>
    <property type="match status" value="1"/>
</dbReference>
<sequence length="67" mass="7987">MKNNIKFLRRKMGLRQEDVAEKVDVTRQTIIAIENNKYNPTLELAIKLSRLFDKHVDEIFQLDDEIK</sequence>
<dbReference type="HOGENOM" id="CLU_066192_44_6_14"/>
<dbReference type="RefSeq" id="WP_030004976.1">
    <property type="nucleotide sequence ID" value="NC_022549.1"/>
</dbReference>
<accession>U4KP71</accession>
<dbReference type="PROSITE" id="PS50943">
    <property type="entry name" value="HTH_CROC1"/>
    <property type="match status" value="1"/>
</dbReference>
<dbReference type="Gene3D" id="1.10.260.40">
    <property type="entry name" value="lambda repressor-like DNA-binding domains"/>
    <property type="match status" value="1"/>
</dbReference>
<dbReference type="SUPFAM" id="SSF47413">
    <property type="entry name" value="lambda repressor-like DNA-binding domains"/>
    <property type="match status" value="1"/>
</dbReference>